<feature type="region of interest" description="Disordered" evidence="1">
    <location>
        <begin position="947"/>
        <end position="995"/>
    </location>
</feature>
<feature type="region of interest" description="Disordered" evidence="1">
    <location>
        <begin position="1059"/>
        <end position="1160"/>
    </location>
</feature>
<keyword evidence="3" id="KW-1185">Reference proteome</keyword>
<feature type="compositionally biased region" description="Low complexity" evidence="1">
    <location>
        <begin position="263"/>
        <end position="294"/>
    </location>
</feature>
<sequence>MKLGGRSTAQSKQNNKRVQGKTFGFRNRRKRGAENGGDPNPNPSTVEESDTSAAFPAVEVRDDESVGRVGTANQYSVSEFPKQQKSTTATQRRKKKGALQKMREKEAREKKRAEKRMKNAKMDEAAAATTTSTKAEVAGGWFESLSEGILKAPLVVSTLDGFGSATFGAASNAADASKEDVVLTPRASNTIPKADGKSSAAFDDDAVAEEAILKKNTATVAVKNEPSNTDIGADSKVVVSKTTATSQKPSTAPSKKAATPRAASVPTKTASSTTVTSVPPSTKASVTPTSTTVAVKKEVKKSPHRSARSMLTKSESNESTANEADDNSAAVRQQQDSAVIDYRALAEERFLSKVDGCLPQQFCFANDAFITTVPSDENSVVIDERGSSDSVSSPVASTNLNLGVDVRSRTHHDPMNIDMVVLTPVNMSNANESGFSFDKVASMIPDCHQWFGIYDLEKQLLQEEEEDEIEASESKVSSLDEDKSCNDTSTYEGSDAVDDDSFTNRSGTDNESYTDGTFDVETDEDTDEEPQYEASFLTRFINPSYEEAANNRDFLDTFDSTESDTSISKDSKVSAISKSSHMLSVAELSDRSKTLSVEVVETSEHHVEESESIEITEAEASSIVVEPVAVPSPSLRSNGCSIKSFLKTRRTPEKSKACDTSVVPSPAHPVAATPTSKSGQGVVLAEEDRKNVLECIEGISAEEVMPPYAIKKPETPDTSSSSMLKSNRDGSSPKASPVQRGVTVRGSPNTILTESYSQSDAESIKASVSAEGDTVSVAKSVVVKVESAKSFNQTSISNNEVEHDEAAVSSNDDVSKHSVDDDCNDKNDESRPAVPESSFGTPDTPSEEASQEVNTISDIDAGKKSQPATPSEGLFGGIAYLIESLNDKKVVPVVEENTIVDVLTSIEEANADKKSHSDTLLGEISNLIRSLDEKKAVQVVLENTTDVTRSDEEASPVNTKSDANAFDRAGEMSQDKSEETTFTEDGQDKSAARGDLCIQVTNDTATSTEEAPPDVNTKSATSGDLCILMANDTATSTEEAPPDVNTKSEVESTVACTVQTPTVDNNSTVSGDADSIPQSVTASTSEKASSANGEEEESRHEESILQSVSDGLASREQSGNEAVTDVLRKSDASEVEQLPIYQPFTPNSLMNGQDDGWVSW</sequence>
<feature type="compositionally biased region" description="Polar residues" evidence="1">
    <location>
        <begin position="71"/>
        <end position="90"/>
    </location>
</feature>
<dbReference type="InParanoid" id="B8BUB9"/>
<reference evidence="2 3" key="2">
    <citation type="journal article" date="2008" name="Nature">
        <title>The Phaeodactylum genome reveals the evolutionary history of diatom genomes.</title>
        <authorList>
            <person name="Bowler C."/>
            <person name="Allen A.E."/>
            <person name="Badger J.H."/>
            <person name="Grimwood J."/>
            <person name="Jabbari K."/>
            <person name="Kuo A."/>
            <person name="Maheswari U."/>
            <person name="Martens C."/>
            <person name="Maumus F."/>
            <person name="Otillar R.P."/>
            <person name="Rayko E."/>
            <person name="Salamov A."/>
            <person name="Vandepoele K."/>
            <person name="Beszteri B."/>
            <person name="Gruber A."/>
            <person name="Heijde M."/>
            <person name="Katinka M."/>
            <person name="Mock T."/>
            <person name="Valentin K."/>
            <person name="Verret F."/>
            <person name="Berges J.A."/>
            <person name="Brownlee C."/>
            <person name="Cadoret J.P."/>
            <person name="Chiovitti A."/>
            <person name="Choi C.J."/>
            <person name="Coesel S."/>
            <person name="De Martino A."/>
            <person name="Detter J.C."/>
            <person name="Durkin C."/>
            <person name="Falciatore A."/>
            <person name="Fournet J."/>
            <person name="Haruta M."/>
            <person name="Huysman M.J."/>
            <person name="Jenkins B.D."/>
            <person name="Jiroutova K."/>
            <person name="Jorgensen R.E."/>
            <person name="Joubert Y."/>
            <person name="Kaplan A."/>
            <person name="Kroger N."/>
            <person name="Kroth P.G."/>
            <person name="La Roche J."/>
            <person name="Lindquist E."/>
            <person name="Lommer M."/>
            <person name="Martin-Jezequel V."/>
            <person name="Lopez P.J."/>
            <person name="Lucas S."/>
            <person name="Mangogna M."/>
            <person name="McGinnis K."/>
            <person name="Medlin L.K."/>
            <person name="Montsant A."/>
            <person name="Oudot-Le Secq M.P."/>
            <person name="Napoli C."/>
            <person name="Obornik M."/>
            <person name="Parker M.S."/>
            <person name="Petit J.L."/>
            <person name="Porcel B.M."/>
            <person name="Poulsen N."/>
            <person name="Robison M."/>
            <person name="Rychlewski L."/>
            <person name="Rynearson T.A."/>
            <person name="Schmutz J."/>
            <person name="Shapiro H."/>
            <person name="Siaut M."/>
            <person name="Stanley M."/>
            <person name="Sussman M.R."/>
            <person name="Taylor A.R."/>
            <person name="Vardi A."/>
            <person name="von Dassow P."/>
            <person name="Vyverman W."/>
            <person name="Willis A."/>
            <person name="Wyrwicz L.S."/>
            <person name="Rokhsar D.S."/>
            <person name="Weissenbach J."/>
            <person name="Armbrust E.V."/>
            <person name="Green B.R."/>
            <person name="Van de Peer Y."/>
            <person name="Grigoriev I.V."/>
        </authorList>
    </citation>
    <scope>NUCLEOTIDE SEQUENCE [LARGE SCALE GENOMIC DNA]</scope>
    <source>
        <strain evidence="2 3">CCMP1335</strain>
    </source>
</reference>
<dbReference type="HOGENOM" id="CLU_275417_0_0_1"/>
<feature type="region of interest" description="Disordered" evidence="1">
    <location>
        <begin position="651"/>
        <end position="683"/>
    </location>
</feature>
<accession>B8BUB9</accession>
<dbReference type="RefSeq" id="XP_002287289.1">
    <property type="nucleotide sequence ID" value="XM_002287253.1"/>
</dbReference>
<feature type="region of interest" description="Disordered" evidence="1">
    <location>
        <begin position="789"/>
        <end position="869"/>
    </location>
</feature>
<feature type="compositionally biased region" description="Basic and acidic residues" evidence="1">
    <location>
        <begin position="813"/>
        <end position="831"/>
    </location>
</feature>
<feature type="compositionally biased region" description="Low complexity" evidence="1">
    <location>
        <begin position="125"/>
        <end position="134"/>
    </location>
</feature>
<feature type="compositionally biased region" description="Basic and acidic residues" evidence="1">
    <location>
        <begin position="968"/>
        <end position="979"/>
    </location>
</feature>
<feature type="compositionally biased region" description="Polar residues" evidence="1">
    <location>
        <begin position="240"/>
        <end position="253"/>
    </location>
</feature>
<feature type="compositionally biased region" description="Polar residues" evidence="1">
    <location>
        <begin position="309"/>
        <end position="322"/>
    </location>
</feature>
<feature type="region of interest" description="Disordered" evidence="1">
    <location>
        <begin position="225"/>
        <end position="332"/>
    </location>
</feature>
<feature type="region of interest" description="Disordered" evidence="1">
    <location>
        <begin position="464"/>
        <end position="531"/>
    </location>
</feature>
<dbReference type="AlphaFoldDB" id="B8BUB9"/>
<reference evidence="2 3" key="1">
    <citation type="journal article" date="2004" name="Science">
        <title>The genome of the diatom Thalassiosira pseudonana: ecology, evolution, and metabolism.</title>
        <authorList>
            <person name="Armbrust E.V."/>
            <person name="Berges J.A."/>
            <person name="Bowler C."/>
            <person name="Green B.R."/>
            <person name="Martinez D."/>
            <person name="Putnam N.H."/>
            <person name="Zhou S."/>
            <person name="Allen A.E."/>
            <person name="Apt K.E."/>
            <person name="Bechner M."/>
            <person name="Brzezinski M.A."/>
            <person name="Chaal B.K."/>
            <person name="Chiovitti A."/>
            <person name="Davis A.K."/>
            <person name="Demarest M.S."/>
            <person name="Detter J.C."/>
            <person name="Glavina T."/>
            <person name="Goodstein D."/>
            <person name="Hadi M.Z."/>
            <person name="Hellsten U."/>
            <person name="Hildebrand M."/>
            <person name="Jenkins B.D."/>
            <person name="Jurka J."/>
            <person name="Kapitonov V.V."/>
            <person name="Kroger N."/>
            <person name="Lau W.W."/>
            <person name="Lane T.W."/>
            <person name="Larimer F.W."/>
            <person name="Lippmeier J.C."/>
            <person name="Lucas S."/>
            <person name="Medina M."/>
            <person name="Montsant A."/>
            <person name="Obornik M."/>
            <person name="Parker M.S."/>
            <person name="Palenik B."/>
            <person name="Pazour G.J."/>
            <person name="Richardson P.M."/>
            <person name="Rynearson T.A."/>
            <person name="Saito M.A."/>
            <person name="Schwartz D.C."/>
            <person name="Thamatrakoln K."/>
            <person name="Valentin K."/>
            <person name="Vardi A."/>
            <person name="Wilkerson F.P."/>
            <person name="Rokhsar D.S."/>
        </authorList>
    </citation>
    <scope>NUCLEOTIDE SEQUENCE [LARGE SCALE GENOMIC DNA]</scope>
    <source>
        <strain evidence="2 3">CCMP1335</strain>
    </source>
</reference>
<dbReference type="EMBL" id="CM000639">
    <property type="protein sequence ID" value="EED94732.1"/>
    <property type="molecule type" value="Genomic_DNA"/>
</dbReference>
<feature type="region of interest" description="Disordered" evidence="1">
    <location>
        <begin position="1"/>
        <end position="134"/>
    </location>
</feature>
<feature type="compositionally biased region" description="Acidic residues" evidence="1">
    <location>
        <begin position="518"/>
        <end position="531"/>
    </location>
</feature>
<feature type="compositionally biased region" description="Polar residues" evidence="1">
    <location>
        <begin position="716"/>
        <end position="734"/>
    </location>
</feature>
<protein>
    <submittedName>
        <fullName evidence="2">Uncharacterized protein</fullName>
    </submittedName>
</protein>
<evidence type="ECO:0000256" key="1">
    <source>
        <dbReference type="SAM" id="MobiDB-lite"/>
    </source>
</evidence>
<feature type="compositionally biased region" description="Polar residues" evidence="1">
    <location>
        <begin position="746"/>
        <end position="761"/>
    </location>
</feature>
<dbReference type="Proteomes" id="UP000001449">
    <property type="component" value="Chromosome 2"/>
</dbReference>
<gene>
    <name evidence="2" type="ORF">THAPSDRAFT_2425</name>
</gene>
<dbReference type="KEGG" id="tps:THAPSDRAFT_2425"/>
<evidence type="ECO:0000313" key="3">
    <source>
        <dbReference type="Proteomes" id="UP000001449"/>
    </source>
</evidence>
<proteinExistence type="predicted"/>
<feature type="region of interest" description="Disordered" evidence="1">
    <location>
        <begin position="704"/>
        <end position="776"/>
    </location>
</feature>
<feature type="compositionally biased region" description="Polar residues" evidence="1">
    <location>
        <begin position="503"/>
        <end position="513"/>
    </location>
</feature>
<feature type="compositionally biased region" description="Basic and acidic residues" evidence="1">
    <location>
        <begin position="101"/>
        <end position="124"/>
    </location>
</feature>
<feature type="compositionally biased region" description="Polar residues" evidence="1">
    <location>
        <begin position="1104"/>
        <end position="1121"/>
    </location>
</feature>
<dbReference type="GeneID" id="7450339"/>
<organism evidence="2 3">
    <name type="scientific">Thalassiosira pseudonana</name>
    <name type="common">Marine diatom</name>
    <name type="synonym">Cyclotella nana</name>
    <dbReference type="NCBI Taxonomy" id="35128"/>
    <lineage>
        <taxon>Eukaryota</taxon>
        <taxon>Sar</taxon>
        <taxon>Stramenopiles</taxon>
        <taxon>Ochrophyta</taxon>
        <taxon>Bacillariophyta</taxon>
        <taxon>Coscinodiscophyceae</taxon>
        <taxon>Thalassiosirophycidae</taxon>
        <taxon>Thalassiosirales</taxon>
        <taxon>Thalassiosiraceae</taxon>
        <taxon>Thalassiosira</taxon>
    </lineage>
</organism>
<name>B8BUB9_THAPS</name>
<dbReference type="PaxDb" id="35128-Thaps2425"/>
<feature type="compositionally biased region" description="Polar residues" evidence="1">
    <location>
        <begin position="1059"/>
        <end position="1092"/>
    </location>
</feature>
<evidence type="ECO:0000313" key="2">
    <source>
        <dbReference type="EMBL" id="EED94732.1"/>
    </source>
</evidence>